<dbReference type="EMBL" id="BMWD01000049">
    <property type="protein sequence ID" value="GGX97510.1"/>
    <property type="molecule type" value="Genomic_DNA"/>
</dbReference>
<dbReference type="AlphaFoldDB" id="A0A918U5S7"/>
<dbReference type="Proteomes" id="UP000645555">
    <property type="component" value="Unassembled WGS sequence"/>
</dbReference>
<evidence type="ECO:0000313" key="2">
    <source>
        <dbReference type="Proteomes" id="UP000645555"/>
    </source>
</evidence>
<reference evidence="1" key="2">
    <citation type="submission" date="2020-09" db="EMBL/GenBank/DDBJ databases">
        <authorList>
            <person name="Sun Q."/>
            <person name="Ohkuma M."/>
        </authorList>
    </citation>
    <scope>NUCLEOTIDE SEQUENCE</scope>
    <source>
        <strain evidence="1">JCM 4956</strain>
    </source>
</reference>
<sequence>MSKPFPGDGAEHPYRADGIAGLSASTIFGTLRTIRQELEQGRDADQPLPQDEELRHVRDLESLDDPCPPWNGLAAQAHFWDTLEASLMPRIAGEVQAALERVTNTAGVPITVIGAKGSLDERTAEFREHVLSGRPVVSISATGCLRRLFATGDAASASLSVLVWLPNHPLHAAAVTVESALMSDCTNAHRLLPCGTWIQMLGEPLVPDPEPGCIVLPRSLSGLETGLRREYQHLLFVDDTSSAIIQAVLNRAVPAAVHFSEGVLNSAIVLVSAGHGMAVRLYGSGGSATKPWDASKILYKAATGGTPFVEGLVIARDEITARRLGRIVDDEIDHVEQLGFPDERDDDQ</sequence>
<dbReference type="RefSeq" id="WP_190040112.1">
    <property type="nucleotide sequence ID" value="NZ_BMWD01000049.1"/>
</dbReference>
<organism evidence="1 2">
    <name type="scientific">Streptomyces fructofermentans</name>
    <dbReference type="NCBI Taxonomy" id="152141"/>
    <lineage>
        <taxon>Bacteria</taxon>
        <taxon>Bacillati</taxon>
        <taxon>Actinomycetota</taxon>
        <taxon>Actinomycetes</taxon>
        <taxon>Kitasatosporales</taxon>
        <taxon>Streptomycetaceae</taxon>
        <taxon>Streptomyces</taxon>
    </lineage>
</organism>
<name>A0A918U5S7_9ACTN</name>
<comment type="caution">
    <text evidence="1">The sequence shown here is derived from an EMBL/GenBank/DDBJ whole genome shotgun (WGS) entry which is preliminary data.</text>
</comment>
<accession>A0A918U5S7</accession>
<reference evidence="1" key="1">
    <citation type="journal article" date="2014" name="Int. J. Syst. Evol. Microbiol.">
        <title>Complete genome sequence of Corynebacterium casei LMG S-19264T (=DSM 44701T), isolated from a smear-ripened cheese.</title>
        <authorList>
            <consortium name="US DOE Joint Genome Institute (JGI-PGF)"/>
            <person name="Walter F."/>
            <person name="Albersmeier A."/>
            <person name="Kalinowski J."/>
            <person name="Ruckert C."/>
        </authorList>
    </citation>
    <scope>NUCLEOTIDE SEQUENCE</scope>
    <source>
        <strain evidence="1">JCM 4956</strain>
    </source>
</reference>
<keyword evidence="2" id="KW-1185">Reference proteome</keyword>
<proteinExistence type="predicted"/>
<evidence type="ECO:0000313" key="1">
    <source>
        <dbReference type="EMBL" id="GGX97510.1"/>
    </source>
</evidence>
<protein>
    <submittedName>
        <fullName evidence="1">Uncharacterized protein</fullName>
    </submittedName>
</protein>
<gene>
    <name evidence="1" type="ORF">GCM10010515_74930</name>
</gene>